<dbReference type="PANTHER" id="PTHR46101:SF18">
    <property type="entry name" value="HISTIDINE DECARBOXYLASE"/>
    <property type="match status" value="1"/>
</dbReference>
<dbReference type="RefSeq" id="WP_271930892.1">
    <property type="nucleotide sequence ID" value="NZ_JAQNDO010000001.1"/>
</dbReference>
<dbReference type="PROSITE" id="PS00392">
    <property type="entry name" value="DDC_GAD_HDC_YDC"/>
    <property type="match status" value="1"/>
</dbReference>
<dbReference type="EMBL" id="JAQNDO010000001">
    <property type="protein sequence ID" value="MDC0744731.1"/>
    <property type="molecule type" value="Genomic_DNA"/>
</dbReference>
<evidence type="ECO:0000313" key="7">
    <source>
        <dbReference type="EMBL" id="MDC0744731.1"/>
    </source>
</evidence>
<evidence type="ECO:0000256" key="3">
    <source>
        <dbReference type="ARBA" id="ARBA00022793"/>
    </source>
</evidence>
<keyword evidence="4 6" id="KW-0663">Pyridoxal phosphate</keyword>
<dbReference type="InterPro" id="IPR021115">
    <property type="entry name" value="Pyridoxal-P_BS"/>
</dbReference>
<organism evidence="7 8">
    <name type="scientific">Polyangium mundeleinium</name>
    <dbReference type="NCBI Taxonomy" id="2995306"/>
    <lineage>
        <taxon>Bacteria</taxon>
        <taxon>Pseudomonadati</taxon>
        <taxon>Myxococcota</taxon>
        <taxon>Polyangia</taxon>
        <taxon>Polyangiales</taxon>
        <taxon>Polyangiaceae</taxon>
        <taxon>Polyangium</taxon>
    </lineage>
</organism>
<dbReference type="InterPro" id="IPR002129">
    <property type="entry name" value="PyrdxlP-dep_de-COase"/>
</dbReference>
<accession>A0ABT5EVE3</accession>
<dbReference type="InterPro" id="IPR015424">
    <property type="entry name" value="PyrdxlP-dep_Trfase"/>
</dbReference>
<reference evidence="7 8" key="1">
    <citation type="submission" date="2022-11" db="EMBL/GenBank/DDBJ databases">
        <title>Minimal conservation of predation-associated metabolite biosynthetic gene clusters underscores biosynthetic potential of Myxococcota including descriptions for ten novel species: Archangium lansinium sp. nov., Myxococcus landrumus sp. nov., Nannocystis bai.</title>
        <authorList>
            <person name="Ahearne A."/>
            <person name="Stevens C."/>
            <person name="Dowd S."/>
        </authorList>
    </citation>
    <scope>NUCLEOTIDE SEQUENCE [LARGE SCALE GENOMIC DNA]</scope>
    <source>
        <strain evidence="7 8">RJM3</strain>
    </source>
</reference>
<evidence type="ECO:0000256" key="6">
    <source>
        <dbReference type="RuleBase" id="RU000382"/>
    </source>
</evidence>
<dbReference type="Gene3D" id="3.40.640.10">
    <property type="entry name" value="Type I PLP-dependent aspartate aminotransferase-like (Major domain)"/>
    <property type="match status" value="1"/>
</dbReference>
<evidence type="ECO:0000313" key="8">
    <source>
        <dbReference type="Proteomes" id="UP001221411"/>
    </source>
</evidence>
<dbReference type="Pfam" id="PF00282">
    <property type="entry name" value="Pyridoxal_deC"/>
    <property type="match status" value="1"/>
</dbReference>
<dbReference type="InterPro" id="IPR015421">
    <property type="entry name" value="PyrdxlP-dep_Trfase_major"/>
</dbReference>
<keyword evidence="3" id="KW-0210">Decarboxylase</keyword>
<comment type="similarity">
    <text evidence="2 6">Belongs to the group II decarboxylase family.</text>
</comment>
<evidence type="ECO:0000256" key="2">
    <source>
        <dbReference type="ARBA" id="ARBA00009533"/>
    </source>
</evidence>
<name>A0ABT5EVE3_9BACT</name>
<dbReference type="Proteomes" id="UP001221411">
    <property type="component" value="Unassembled WGS sequence"/>
</dbReference>
<keyword evidence="8" id="KW-1185">Reference proteome</keyword>
<gene>
    <name evidence="7" type="ORF">POL67_25595</name>
</gene>
<comment type="caution">
    <text evidence="7">The sequence shown here is derived from an EMBL/GenBank/DDBJ whole genome shotgun (WGS) entry which is preliminary data.</text>
</comment>
<keyword evidence="5 6" id="KW-0456">Lyase</keyword>
<comment type="cofactor">
    <cofactor evidence="1 6">
        <name>pyridoxal 5'-phosphate</name>
        <dbReference type="ChEBI" id="CHEBI:597326"/>
    </cofactor>
</comment>
<dbReference type="SUPFAM" id="SSF53383">
    <property type="entry name" value="PLP-dependent transferases"/>
    <property type="match status" value="1"/>
</dbReference>
<evidence type="ECO:0000256" key="5">
    <source>
        <dbReference type="ARBA" id="ARBA00023239"/>
    </source>
</evidence>
<evidence type="ECO:0000256" key="1">
    <source>
        <dbReference type="ARBA" id="ARBA00001933"/>
    </source>
</evidence>
<dbReference type="InterPro" id="IPR051151">
    <property type="entry name" value="Group_II_Decarboxylase"/>
</dbReference>
<evidence type="ECO:0000256" key="4">
    <source>
        <dbReference type="ARBA" id="ARBA00022898"/>
    </source>
</evidence>
<protein>
    <submittedName>
        <fullName evidence="7">Pyridoxal-dependent decarboxylase</fullName>
    </submittedName>
</protein>
<sequence>MFDRASGLDDELFRLRAEGLSPAERAAALDALFRYESRQTDLLLGYQCNERIDCAETLSRYLDRHLNNVGDPFQSGSASFNTKWLERAVLDYFAALWRAKTPHDPDDGASYWGYLLTMGSTEGNLYGLWNARDYLAGKFLLIDPESADEARAAASNGGARVVPPRLVYQQAPAPESQPNARVPIAFYSQDTHYSIIKAMRVLDIRTFYEVGTERYPRDNPLAPGKPWPHEVPSVGGTNGVGVIDIDALTTLVAFFASRGHPILVNFNYGTTFKGAYDDVEAAGAALLPILRRYGLDEREVHYDPRDCRKYDVRTGYWFHVDGALGAAYMPFLEMAHAAGRITTRGPNFDFRLPYVCSLVMSGHKWIGAPFPCGVYMTRTKLMLRPPSRPEYIGSPDTTFAGSRNGLSALVLWDHLARRSYEDQIRKALYTEDLSAYAERRLRELGQRLGQALWVERAPLSLTIRFRAVSPALAFKYTLACETLYVDGEKRQYHHIYVMEHVTRERIDAFLNDLAAPDAFPAQEVRPTAPAHESHVAGREGRLMHVPHTGRSFSG</sequence>
<proteinExistence type="inferred from homology"/>
<dbReference type="PANTHER" id="PTHR46101">
    <property type="match status" value="1"/>
</dbReference>